<reference evidence="2" key="1">
    <citation type="submission" date="2016-07" db="EMBL/GenBank/DDBJ databases">
        <title>Phaeobacter portensis sp. nov., a tropodithietic acid producing bacterium isolated from a German harbor.</title>
        <authorList>
            <person name="Freese H.M."/>
            <person name="Bunk B."/>
            <person name="Breider S."/>
            <person name="Brinkhoff T."/>
        </authorList>
    </citation>
    <scope>NUCLEOTIDE SEQUENCE [LARGE SCALE GENOMIC DNA]</scope>
    <source>
        <strain evidence="2">P97</strain>
    </source>
</reference>
<dbReference type="KEGG" id="php:PhaeoP97_00227"/>
<organism evidence="1 2">
    <name type="scientific">Phaeobacter porticola</name>
    <dbReference type="NCBI Taxonomy" id="1844006"/>
    <lineage>
        <taxon>Bacteria</taxon>
        <taxon>Pseudomonadati</taxon>
        <taxon>Pseudomonadota</taxon>
        <taxon>Alphaproteobacteria</taxon>
        <taxon>Rhodobacterales</taxon>
        <taxon>Roseobacteraceae</taxon>
        <taxon>Phaeobacter</taxon>
    </lineage>
</organism>
<dbReference type="Proteomes" id="UP000183859">
    <property type="component" value="Chromosome"/>
</dbReference>
<protein>
    <submittedName>
        <fullName evidence="1">Uncharacterized protein</fullName>
    </submittedName>
</protein>
<evidence type="ECO:0000313" key="1">
    <source>
        <dbReference type="EMBL" id="APG45679.1"/>
    </source>
</evidence>
<dbReference type="EMBL" id="CP016364">
    <property type="protein sequence ID" value="APG45679.1"/>
    <property type="molecule type" value="Genomic_DNA"/>
</dbReference>
<dbReference type="OrthoDB" id="7667771at2"/>
<evidence type="ECO:0000313" key="2">
    <source>
        <dbReference type="Proteomes" id="UP000183859"/>
    </source>
</evidence>
<dbReference type="RefSeq" id="WP_157891221.1">
    <property type="nucleotide sequence ID" value="NZ_CP016364.1"/>
</dbReference>
<name>A0A1L3I0M3_9RHOB</name>
<sequence>MLDLQSCALAFPDRPDWVWLRWYWGVTDLLRDGVTLDDVAARERGRIGCLATPYSDFPGGPVLAADYAAEWAGLLSGAGLLPLSPALSALEAGTASAEVGPVSRVAEVVVVPPIEGWRQSAEVWRAVCAGLGAMRPVYLLNGGA</sequence>
<accession>A0A1L3I0M3</accession>
<proteinExistence type="predicted"/>
<keyword evidence="2" id="KW-1185">Reference proteome</keyword>
<dbReference type="AlphaFoldDB" id="A0A1L3I0M3"/>
<dbReference type="Gene3D" id="3.40.50.10400">
    <property type="entry name" value="Hypothetical protein PA1492"/>
    <property type="match status" value="1"/>
</dbReference>
<gene>
    <name evidence="1" type="ORF">PhaeoP97_00227</name>
</gene>
<dbReference type="STRING" id="1844006.PhaeoP97_00227"/>